<keyword evidence="2" id="KW-1185">Reference proteome</keyword>
<evidence type="ECO:0000313" key="1">
    <source>
        <dbReference type="EMBL" id="RGP64023.1"/>
    </source>
</evidence>
<name>A0A395RV88_9HYPO</name>
<dbReference type="EMBL" id="PXOG01000259">
    <property type="protein sequence ID" value="RGP64023.1"/>
    <property type="molecule type" value="Genomic_DNA"/>
</dbReference>
<dbReference type="STRING" id="694270.A0A395RV88"/>
<dbReference type="PANTHER" id="PTHR47256:SF3">
    <property type="entry name" value="ZN(II)2CYS6 TRANSCRIPTION FACTOR (EUROFUNG)"/>
    <property type="match status" value="1"/>
</dbReference>
<dbReference type="Proteomes" id="UP000266234">
    <property type="component" value="Unassembled WGS sequence"/>
</dbReference>
<accession>A0A395RV88</accession>
<evidence type="ECO:0000313" key="2">
    <source>
        <dbReference type="Proteomes" id="UP000266234"/>
    </source>
</evidence>
<comment type="caution">
    <text evidence="1">The sequence shown here is derived from an EMBL/GenBank/DDBJ whole genome shotgun (WGS) entry which is preliminary data.</text>
</comment>
<dbReference type="InterPro" id="IPR053187">
    <property type="entry name" value="Notoamide_regulator"/>
</dbReference>
<dbReference type="PANTHER" id="PTHR47256">
    <property type="entry name" value="ZN(II)2CYS6 TRANSCRIPTION FACTOR (EUROFUNG)-RELATED"/>
    <property type="match status" value="1"/>
</dbReference>
<proteinExistence type="predicted"/>
<sequence length="584" mass="65198">MLQHLRDNPDLPTVISSLQGTINLSTQPSSLRAARAVALPTGSGTEFELVAQFNTAYPRIPPPDIPALRGLLRQDTDSEITLALNHIPGLLSSASQRSRQFTTPFESGQYCDNRLERLQIGYWSKVPISNEDAASLISFYLQTDHKIMGFFDADLFLGDLVDCRQRFCSSFLVSAVLCFSVQSYAAIKPQPHEVRRLAFEQAEVLWQAEQSDPSLISLAAMCLLSAACLNEGKEALGQELASSLRRHSEQLGLCGNSADSMNTGSLRLDSSEWVRATSQIAWGVYGMLTIHVIFYQNKPIRFPPTLRIPGGDENSSGSGSSPPYLGSTFASMCRIWTILQEVLSVYCFPSSTPISERVPLAFAEGKYQKLLEWARSLPSSMMRTDDCKSDVMIFHMMLHVAVTTIFRPFIATPKSTRLMSLTSADSHPKAVYAASINQLKDLVFGYRIRYPESLFTSFFNPGLFTLSLALLEDLRDPLWQYYFYLCVRCWQDLYICYPIFRDVAKAFLSMAMQKDAIAAREAQKLLRGVEQSGGHHPTAAEAFTSFIFDPVSEKINEAQVHTMADRFDELVVLDELIEKDAALV</sequence>
<reference evidence="1 2" key="1">
    <citation type="journal article" date="2018" name="PLoS Pathog.">
        <title>Evolution of structural diversity of trichothecenes, a family of toxins produced by plant pathogenic and entomopathogenic fungi.</title>
        <authorList>
            <person name="Proctor R.H."/>
            <person name="McCormick S.P."/>
            <person name="Kim H.S."/>
            <person name="Cardoza R.E."/>
            <person name="Stanley A.M."/>
            <person name="Lindo L."/>
            <person name="Kelly A."/>
            <person name="Brown D.W."/>
            <person name="Lee T."/>
            <person name="Vaughan M.M."/>
            <person name="Alexander N.J."/>
            <person name="Busman M."/>
            <person name="Gutierrez S."/>
        </authorList>
    </citation>
    <scope>NUCLEOTIDE SEQUENCE [LARGE SCALE GENOMIC DNA]</scope>
    <source>
        <strain evidence="1 2">NRRL 20695</strain>
    </source>
</reference>
<organism evidence="1 2">
    <name type="scientific">Fusarium longipes</name>
    <dbReference type="NCBI Taxonomy" id="694270"/>
    <lineage>
        <taxon>Eukaryota</taxon>
        <taxon>Fungi</taxon>
        <taxon>Dikarya</taxon>
        <taxon>Ascomycota</taxon>
        <taxon>Pezizomycotina</taxon>
        <taxon>Sordariomycetes</taxon>
        <taxon>Hypocreomycetidae</taxon>
        <taxon>Hypocreales</taxon>
        <taxon>Nectriaceae</taxon>
        <taxon>Fusarium</taxon>
    </lineage>
</organism>
<protein>
    <submittedName>
        <fullName evidence="1">Nitrate assimilation regulatory nira</fullName>
    </submittedName>
</protein>
<gene>
    <name evidence="1" type="ORF">FLONG3_9722</name>
</gene>
<dbReference type="OrthoDB" id="407298at2759"/>
<dbReference type="AlphaFoldDB" id="A0A395RV88"/>
<dbReference type="CDD" id="cd12148">
    <property type="entry name" value="fungal_TF_MHR"/>
    <property type="match status" value="1"/>
</dbReference>